<dbReference type="RefSeq" id="WP_135812246.1">
    <property type="nucleotide sequence ID" value="NZ_RQEV01000003.1"/>
</dbReference>
<evidence type="ECO:0000256" key="1">
    <source>
        <dbReference type="SAM" id="Phobius"/>
    </source>
</evidence>
<protein>
    <submittedName>
        <fullName evidence="2">Uncharacterized protein</fullName>
    </submittedName>
</protein>
<proteinExistence type="predicted"/>
<dbReference type="AlphaFoldDB" id="A0A4R9GTK5"/>
<dbReference type="OrthoDB" id="330633at2"/>
<dbReference type="EMBL" id="RQEV01000003">
    <property type="protein sequence ID" value="TGK20950.1"/>
    <property type="molecule type" value="Genomic_DNA"/>
</dbReference>
<evidence type="ECO:0000313" key="3">
    <source>
        <dbReference type="Proteomes" id="UP000297855"/>
    </source>
</evidence>
<sequence length="93" mass="10745">MERKSPSWENRAAWCFFFLTVYLSFYLTFTHRGSEALLIALLLVHIGNYFAFRGSVDAKLFAPICALHLLSVYLSGKNTLEILTAVDRWKHVF</sequence>
<name>A0A4R9GTK5_9LEPT</name>
<reference evidence="2" key="1">
    <citation type="journal article" date="2019" name="PLoS Negl. Trop. Dis.">
        <title>Revisiting the worldwide diversity of Leptospira species in the environment.</title>
        <authorList>
            <person name="Vincent A.T."/>
            <person name="Schiettekatte O."/>
            <person name="Bourhy P."/>
            <person name="Veyrier F.J."/>
            <person name="Picardeau M."/>
        </authorList>
    </citation>
    <scope>NUCLEOTIDE SEQUENCE [LARGE SCALE GENOMIC DNA]</scope>
    <source>
        <strain evidence="2">SCS5</strain>
    </source>
</reference>
<dbReference type="Proteomes" id="UP000297855">
    <property type="component" value="Unassembled WGS sequence"/>
</dbReference>
<keyword evidence="1" id="KW-1133">Transmembrane helix</keyword>
<feature type="transmembrane region" description="Helical" evidence="1">
    <location>
        <begin position="35"/>
        <end position="52"/>
    </location>
</feature>
<evidence type="ECO:0000313" key="2">
    <source>
        <dbReference type="EMBL" id="TGK20950.1"/>
    </source>
</evidence>
<comment type="caution">
    <text evidence="2">The sequence shown here is derived from an EMBL/GenBank/DDBJ whole genome shotgun (WGS) entry which is preliminary data.</text>
</comment>
<organism evidence="2 3">
    <name type="scientific">Leptospira fluminis</name>
    <dbReference type="NCBI Taxonomy" id="2484979"/>
    <lineage>
        <taxon>Bacteria</taxon>
        <taxon>Pseudomonadati</taxon>
        <taxon>Spirochaetota</taxon>
        <taxon>Spirochaetia</taxon>
        <taxon>Leptospirales</taxon>
        <taxon>Leptospiraceae</taxon>
        <taxon>Leptospira</taxon>
    </lineage>
</organism>
<gene>
    <name evidence="2" type="ORF">EHO61_03585</name>
</gene>
<keyword evidence="3" id="KW-1185">Reference proteome</keyword>
<accession>A0A4R9GTK5</accession>
<keyword evidence="1" id="KW-0812">Transmembrane</keyword>
<feature type="transmembrane region" description="Helical" evidence="1">
    <location>
        <begin position="12"/>
        <end position="29"/>
    </location>
</feature>
<keyword evidence="1" id="KW-0472">Membrane</keyword>